<dbReference type="OrthoDB" id="10039436at2759"/>
<evidence type="ECO:0000256" key="3">
    <source>
        <dbReference type="ARBA" id="ARBA00022771"/>
    </source>
</evidence>
<dbReference type="Gene3D" id="3.30.160.60">
    <property type="entry name" value="Classic Zinc Finger"/>
    <property type="match status" value="1"/>
</dbReference>
<dbReference type="GO" id="GO:0000977">
    <property type="term" value="F:RNA polymerase II transcription regulatory region sequence-specific DNA binding"/>
    <property type="evidence" value="ECO:0007669"/>
    <property type="project" value="TreeGrafter"/>
</dbReference>
<evidence type="ECO:0000259" key="7">
    <source>
        <dbReference type="PROSITE" id="PS50157"/>
    </source>
</evidence>
<sequence length="474" mass="53496">MTDNSSAPVDLRIKRKRVDVNEDKLLTKKKLRHNDNEFPLDLSVKPSHSAAQSNPSTFSLYNPPNVLFNSSALLYDLFLANLNAYCQQNAKTEPLSIPPPLILSKTNAKQQQQTSLSARLFRENSTASKHESYACSCGERYSNVAQLVSHLKITNHHAQLSSTHDEVAKLVRGQDIWLSRDTNPANQILKCLRCSLSFETLPDLTAHMMKTNHFTQLLPSSPTSYSHSPPKQQQHSPTKYNSRSTCLVCSQQFAREVDLVDHLQRLHQIRFNCTTCGMYFENENLYKEHLLKEMHHRNGKSSRNRDYFIQQCRTLQKRPLSETKSEQPKSRSSIDREVERLTSDLVDRVAAADELPSSSLPSSSSSSTTGNALSLLQNFVIQQTPSIATFSPRTQTDLNNNCDDENSNQSTANSLVSNEINVKDDPLASLEKMLACSTNSIELPSSSINNNGTKRRKFDKYRLFAEKMLRSTLS</sequence>
<comment type="caution">
    <text evidence="8">The sequence shown here is derived from an EMBL/GenBank/DDBJ whole genome shotgun (WGS) entry which is preliminary data.</text>
</comment>
<evidence type="ECO:0000256" key="6">
    <source>
        <dbReference type="SAM" id="MobiDB-lite"/>
    </source>
</evidence>
<dbReference type="SMART" id="SM00355">
    <property type="entry name" value="ZnF_C2H2"/>
    <property type="match status" value="4"/>
</dbReference>
<keyword evidence="10" id="KW-1185">Reference proteome</keyword>
<feature type="compositionally biased region" description="Basic and acidic residues" evidence="6">
    <location>
        <begin position="319"/>
        <end position="338"/>
    </location>
</feature>
<protein>
    <recommendedName>
        <fullName evidence="7">C2H2-type domain-containing protein</fullName>
    </recommendedName>
</protein>
<organism evidence="8 11">
    <name type="scientific">Adineta ricciae</name>
    <name type="common">Rotifer</name>
    <dbReference type="NCBI Taxonomy" id="249248"/>
    <lineage>
        <taxon>Eukaryota</taxon>
        <taxon>Metazoa</taxon>
        <taxon>Spiralia</taxon>
        <taxon>Gnathifera</taxon>
        <taxon>Rotifera</taxon>
        <taxon>Eurotatoria</taxon>
        <taxon>Bdelloidea</taxon>
        <taxon>Adinetida</taxon>
        <taxon>Adinetidae</taxon>
        <taxon>Adineta</taxon>
    </lineage>
</organism>
<evidence type="ECO:0000256" key="5">
    <source>
        <dbReference type="PROSITE-ProRule" id="PRU00042"/>
    </source>
</evidence>
<keyword evidence="3 5" id="KW-0863">Zinc-finger</keyword>
<dbReference type="AlphaFoldDB" id="A0A814LLD8"/>
<dbReference type="PANTHER" id="PTHR24409:SF295">
    <property type="entry name" value="AZ2-RELATED"/>
    <property type="match status" value="1"/>
</dbReference>
<keyword evidence="1" id="KW-0479">Metal-binding</keyword>
<evidence type="ECO:0000313" key="8">
    <source>
        <dbReference type="EMBL" id="CAF1067433.1"/>
    </source>
</evidence>
<evidence type="ECO:0000256" key="4">
    <source>
        <dbReference type="ARBA" id="ARBA00022833"/>
    </source>
</evidence>
<evidence type="ECO:0000313" key="11">
    <source>
        <dbReference type="Proteomes" id="UP000663852"/>
    </source>
</evidence>
<gene>
    <name evidence="8" type="ORF">EDS130_LOCUS18254</name>
    <name evidence="9" type="ORF">XAT740_LOCUS58280</name>
</gene>
<dbReference type="EMBL" id="CAJNOR010012624">
    <property type="protein sequence ID" value="CAF1668833.1"/>
    <property type="molecule type" value="Genomic_DNA"/>
</dbReference>
<proteinExistence type="predicted"/>
<reference evidence="8" key="1">
    <citation type="submission" date="2021-02" db="EMBL/GenBank/DDBJ databases">
        <authorList>
            <person name="Nowell W R."/>
        </authorList>
    </citation>
    <scope>NUCLEOTIDE SEQUENCE</scope>
</reference>
<dbReference type="InterPro" id="IPR013087">
    <property type="entry name" value="Znf_C2H2_type"/>
</dbReference>
<dbReference type="Proteomes" id="UP000663852">
    <property type="component" value="Unassembled WGS sequence"/>
</dbReference>
<feature type="region of interest" description="Disordered" evidence="6">
    <location>
        <begin position="317"/>
        <end position="338"/>
    </location>
</feature>
<feature type="domain" description="C2H2-type" evidence="7">
    <location>
        <begin position="271"/>
        <end position="301"/>
    </location>
</feature>
<dbReference type="PROSITE" id="PS50157">
    <property type="entry name" value="ZINC_FINGER_C2H2_2"/>
    <property type="match status" value="1"/>
</dbReference>
<dbReference type="Proteomes" id="UP000663828">
    <property type="component" value="Unassembled WGS sequence"/>
</dbReference>
<feature type="compositionally biased region" description="Low complexity" evidence="6">
    <location>
        <begin position="219"/>
        <end position="230"/>
    </location>
</feature>
<keyword evidence="4" id="KW-0862">Zinc</keyword>
<evidence type="ECO:0000313" key="9">
    <source>
        <dbReference type="EMBL" id="CAF1668833.1"/>
    </source>
</evidence>
<evidence type="ECO:0000256" key="2">
    <source>
        <dbReference type="ARBA" id="ARBA00022737"/>
    </source>
</evidence>
<evidence type="ECO:0000313" key="10">
    <source>
        <dbReference type="Proteomes" id="UP000663828"/>
    </source>
</evidence>
<dbReference type="GO" id="GO:0008270">
    <property type="term" value="F:zinc ion binding"/>
    <property type="evidence" value="ECO:0007669"/>
    <property type="project" value="UniProtKB-KW"/>
</dbReference>
<dbReference type="GO" id="GO:0005634">
    <property type="term" value="C:nucleus"/>
    <property type="evidence" value="ECO:0007669"/>
    <property type="project" value="TreeGrafter"/>
</dbReference>
<dbReference type="GO" id="GO:0000981">
    <property type="term" value="F:DNA-binding transcription factor activity, RNA polymerase II-specific"/>
    <property type="evidence" value="ECO:0007669"/>
    <property type="project" value="TreeGrafter"/>
</dbReference>
<evidence type="ECO:0000256" key="1">
    <source>
        <dbReference type="ARBA" id="ARBA00022723"/>
    </source>
</evidence>
<dbReference type="PANTHER" id="PTHR24409">
    <property type="entry name" value="ZINC FINGER PROTEIN 142"/>
    <property type="match status" value="1"/>
</dbReference>
<dbReference type="PROSITE" id="PS00028">
    <property type="entry name" value="ZINC_FINGER_C2H2_1"/>
    <property type="match status" value="3"/>
</dbReference>
<name>A0A814LLD8_ADIRI</name>
<dbReference type="EMBL" id="CAJNOJ010000084">
    <property type="protein sequence ID" value="CAF1067433.1"/>
    <property type="molecule type" value="Genomic_DNA"/>
</dbReference>
<accession>A0A814LLD8</accession>
<keyword evidence="2" id="KW-0677">Repeat</keyword>
<feature type="region of interest" description="Disordered" evidence="6">
    <location>
        <begin position="218"/>
        <end position="239"/>
    </location>
</feature>